<feature type="non-terminal residue" evidence="2">
    <location>
        <position position="1"/>
    </location>
</feature>
<evidence type="ECO:0000256" key="1">
    <source>
        <dbReference type="SAM" id="MobiDB-lite"/>
    </source>
</evidence>
<reference evidence="2 3" key="1">
    <citation type="submission" date="2024-04" db="EMBL/GenBank/DDBJ databases">
        <authorList>
            <person name="Rising A."/>
            <person name="Reimegard J."/>
            <person name="Sonavane S."/>
            <person name="Akerstrom W."/>
            <person name="Nylinder S."/>
            <person name="Hedman E."/>
            <person name="Kallberg Y."/>
        </authorList>
    </citation>
    <scope>NUCLEOTIDE SEQUENCE [LARGE SCALE GENOMIC DNA]</scope>
</reference>
<evidence type="ECO:0000313" key="3">
    <source>
        <dbReference type="Proteomes" id="UP001497382"/>
    </source>
</evidence>
<accession>A0AAV2AZQ8</accession>
<proteinExistence type="predicted"/>
<dbReference type="Proteomes" id="UP001497382">
    <property type="component" value="Unassembled WGS sequence"/>
</dbReference>
<keyword evidence="3" id="KW-1185">Reference proteome</keyword>
<dbReference type="AlphaFoldDB" id="A0AAV2AZQ8"/>
<feature type="compositionally biased region" description="Basic and acidic residues" evidence="1">
    <location>
        <begin position="12"/>
        <end position="23"/>
    </location>
</feature>
<dbReference type="EMBL" id="CAXIEN010000234">
    <property type="protein sequence ID" value="CAL1288574.1"/>
    <property type="molecule type" value="Genomic_DNA"/>
</dbReference>
<protein>
    <submittedName>
        <fullName evidence="2">Uncharacterized protein</fullName>
    </submittedName>
</protein>
<feature type="non-terminal residue" evidence="2">
    <location>
        <position position="189"/>
    </location>
</feature>
<evidence type="ECO:0000313" key="2">
    <source>
        <dbReference type="EMBL" id="CAL1288574.1"/>
    </source>
</evidence>
<gene>
    <name evidence="2" type="ORF">LARSCL_LOCUS15431</name>
</gene>
<name>A0AAV2AZQ8_9ARAC</name>
<sequence length="189" mass="21777">DIPPSKNLDALESQHEIPEILSPKEDLAPIEILDIRESPHVTKKILSPSDDLPMNENLDFLESPQVNPQMTPPKFDFFQTRNLDINETLKMEPPNEYLRRRNYELFTLYKAGDPSHEQYTLNDEEDGESSSCSSSVYFTCEEDWISSTSSSDSDMPESEFRAFEAEMNSIYMNMQVLSQRLREASNDPN</sequence>
<comment type="caution">
    <text evidence="2">The sequence shown here is derived from an EMBL/GenBank/DDBJ whole genome shotgun (WGS) entry which is preliminary data.</text>
</comment>
<feature type="region of interest" description="Disordered" evidence="1">
    <location>
        <begin position="1"/>
        <end position="23"/>
    </location>
</feature>
<organism evidence="2 3">
    <name type="scientific">Larinioides sclopetarius</name>
    <dbReference type="NCBI Taxonomy" id="280406"/>
    <lineage>
        <taxon>Eukaryota</taxon>
        <taxon>Metazoa</taxon>
        <taxon>Ecdysozoa</taxon>
        <taxon>Arthropoda</taxon>
        <taxon>Chelicerata</taxon>
        <taxon>Arachnida</taxon>
        <taxon>Araneae</taxon>
        <taxon>Araneomorphae</taxon>
        <taxon>Entelegynae</taxon>
        <taxon>Araneoidea</taxon>
        <taxon>Araneidae</taxon>
        <taxon>Larinioides</taxon>
    </lineage>
</organism>